<keyword evidence="1" id="KW-1133">Transmembrane helix</keyword>
<organism evidence="2 3">
    <name type="scientific">Sulfolobus tengchongensis</name>
    <dbReference type="NCBI Taxonomy" id="207809"/>
    <lineage>
        <taxon>Archaea</taxon>
        <taxon>Thermoproteota</taxon>
        <taxon>Thermoprotei</taxon>
        <taxon>Sulfolobales</taxon>
        <taxon>Sulfolobaceae</taxon>
        <taxon>Sulfolobus</taxon>
    </lineage>
</organism>
<sequence length="226" mass="25775">MNYLWFYIIILGVSLLILNIFIIYYPPFTIFSLGIISVGLASYGVNLVDKKNDKINLIVDNLYRNLELIFSYYGKDGYYRVFVPSSLGYNGMLLLDTFPVKIEKVNNELINHFNDAIGIFLETPGSLIIEEMRKMGINFSETLEFLLKKALIDLYDFANDLEVNFIDDKLIQVKIYGPNPNKQYGILGYVQSLIVASIIAENLSKIVYIESQTASSNVLDLKIHVI</sequence>
<dbReference type="GeneID" id="89335579"/>
<reference evidence="2 3" key="1">
    <citation type="submission" date="2024-02" db="EMBL/GenBank/DDBJ databases">
        <title>STSV induces naive adaptation in Sulfolobus.</title>
        <authorList>
            <person name="Xiang X."/>
            <person name="Song M."/>
        </authorList>
    </citation>
    <scope>NUCLEOTIDE SEQUENCE [LARGE SCALE GENOMIC DNA]</scope>
    <source>
        <strain evidence="2 3">RT2</strain>
    </source>
</reference>
<keyword evidence="1" id="KW-0472">Membrane</keyword>
<keyword evidence="3" id="KW-1185">Reference proteome</keyword>
<evidence type="ECO:0000313" key="3">
    <source>
        <dbReference type="Proteomes" id="UP001432202"/>
    </source>
</evidence>
<protein>
    <submittedName>
        <fullName evidence="2">Uncharacterized protein</fullName>
    </submittedName>
</protein>
<gene>
    <name evidence="2" type="ORF">V6M85_02385</name>
</gene>
<name>A0AAX4L1E9_9CREN</name>
<evidence type="ECO:0000313" key="2">
    <source>
        <dbReference type="EMBL" id="WWQ60950.1"/>
    </source>
</evidence>
<accession>A0AAX4L1E9</accession>
<feature type="transmembrane region" description="Helical" evidence="1">
    <location>
        <begin position="5"/>
        <end position="24"/>
    </location>
</feature>
<dbReference type="EMBL" id="CP146016">
    <property type="protein sequence ID" value="WWQ60950.1"/>
    <property type="molecule type" value="Genomic_DNA"/>
</dbReference>
<feature type="transmembrane region" description="Helical" evidence="1">
    <location>
        <begin position="30"/>
        <end position="48"/>
    </location>
</feature>
<evidence type="ECO:0000256" key="1">
    <source>
        <dbReference type="SAM" id="Phobius"/>
    </source>
</evidence>
<dbReference type="RefSeq" id="WP_338602520.1">
    <property type="nucleotide sequence ID" value="NZ_CP146016.1"/>
</dbReference>
<dbReference type="Proteomes" id="UP001432202">
    <property type="component" value="Chromosome"/>
</dbReference>
<keyword evidence="1" id="KW-0812">Transmembrane</keyword>
<proteinExistence type="predicted"/>
<dbReference type="AlphaFoldDB" id="A0AAX4L1E9"/>